<gene>
    <name evidence="3" type="ORF">ACFSCY_15490</name>
</gene>
<comment type="similarity">
    <text evidence="1 2">Belongs to the short-chain dehydrogenases/reductases (SDR) family.</text>
</comment>
<dbReference type="GO" id="GO:0016491">
    <property type="term" value="F:oxidoreductase activity"/>
    <property type="evidence" value="ECO:0007669"/>
    <property type="project" value="UniProtKB-KW"/>
</dbReference>
<evidence type="ECO:0000256" key="2">
    <source>
        <dbReference type="RuleBase" id="RU000363"/>
    </source>
</evidence>
<dbReference type="Proteomes" id="UP001597145">
    <property type="component" value="Unassembled WGS sequence"/>
</dbReference>
<dbReference type="CDD" id="cd05233">
    <property type="entry name" value="SDR_c"/>
    <property type="match status" value="1"/>
</dbReference>
<comment type="caution">
    <text evidence="3">The sequence shown here is derived from an EMBL/GenBank/DDBJ whole genome shotgun (WGS) entry which is preliminary data.</text>
</comment>
<proteinExistence type="inferred from homology"/>
<dbReference type="PRINTS" id="PR00080">
    <property type="entry name" value="SDRFAMILY"/>
</dbReference>
<reference evidence="4" key="1">
    <citation type="journal article" date="2019" name="Int. J. Syst. Evol. Microbiol.">
        <title>The Global Catalogue of Microorganisms (GCM) 10K type strain sequencing project: providing services to taxonomists for standard genome sequencing and annotation.</title>
        <authorList>
            <consortium name="The Broad Institute Genomics Platform"/>
            <consortium name="The Broad Institute Genome Sequencing Center for Infectious Disease"/>
            <person name="Wu L."/>
            <person name="Ma J."/>
        </authorList>
    </citation>
    <scope>NUCLEOTIDE SEQUENCE [LARGE SCALE GENOMIC DNA]</scope>
    <source>
        <strain evidence="4">JCM 12165</strain>
    </source>
</reference>
<dbReference type="InterPro" id="IPR036291">
    <property type="entry name" value="NAD(P)-bd_dom_sf"/>
</dbReference>
<evidence type="ECO:0000313" key="4">
    <source>
        <dbReference type="Proteomes" id="UP001597145"/>
    </source>
</evidence>
<accession>A0ABW4FKW6</accession>
<evidence type="ECO:0000313" key="3">
    <source>
        <dbReference type="EMBL" id="MFD1530848.1"/>
    </source>
</evidence>
<sequence length="226" mass="22908">MDAVIVTGAAGPLGHAVVTEFLGAGRPVVALGRPGARLDALAEQDGVHAVAVDLSSRGAVQAAFAEIDALPATSDALVGLAGGFAPGALADVDEKQLDSMWRSNFESVLWTAQAAAPRFAERGGGSIVTVSSRPALTGPGPVAYTVSKAAVVRLTTLLANELRPQRIRVNAVLPSIIDTPANRAWMSSEQVARAVAPEAIAKVIAFLCGPDAAPISGAAIPVYGDA</sequence>
<dbReference type="RefSeq" id="WP_343970743.1">
    <property type="nucleotide sequence ID" value="NZ_BAAAJG010000002.1"/>
</dbReference>
<keyword evidence="3" id="KW-0560">Oxidoreductase</keyword>
<name>A0ABW4FKW6_9PSEU</name>
<dbReference type="EMBL" id="JBHUCP010000009">
    <property type="protein sequence ID" value="MFD1530848.1"/>
    <property type="molecule type" value="Genomic_DNA"/>
</dbReference>
<keyword evidence="4" id="KW-1185">Reference proteome</keyword>
<dbReference type="Gene3D" id="3.40.50.720">
    <property type="entry name" value="NAD(P)-binding Rossmann-like Domain"/>
    <property type="match status" value="1"/>
</dbReference>
<dbReference type="Pfam" id="PF00106">
    <property type="entry name" value="adh_short"/>
    <property type="match status" value="1"/>
</dbReference>
<organism evidence="3 4">
    <name type="scientific">Pseudonocardia aurantiaca</name>
    <dbReference type="NCBI Taxonomy" id="75290"/>
    <lineage>
        <taxon>Bacteria</taxon>
        <taxon>Bacillati</taxon>
        <taxon>Actinomycetota</taxon>
        <taxon>Actinomycetes</taxon>
        <taxon>Pseudonocardiales</taxon>
        <taxon>Pseudonocardiaceae</taxon>
        <taxon>Pseudonocardia</taxon>
    </lineage>
</organism>
<dbReference type="PRINTS" id="PR00081">
    <property type="entry name" value="GDHRDH"/>
</dbReference>
<evidence type="ECO:0000256" key="1">
    <source>
        <dbReference type="ARBA" id="ARBA00006484"/>
    </source>
</evidence>
<protein>
    <submittedName>
        <fullName evidence="3">SDR family NAD(P)-dependent oxidoreductase</fullName>
        <ecNumber evidence="3">1.1.1.-</ecNumber>
    </submittedName>
</protein>
<dbReference type="PANTHER" id="PTHR42760">
    <property type="entry name" value="SHORT-CHAIN DEHYDROGENASES/REDUCTASES FAMILY MEMBER"/>
    <property type="match status" value="1"/>
</dbReference>
<dbReference type="InterPro" id="IPR002347">
    <property type="entry name" value="SDR_fam"/>
</dbReference>
<dbReference type="EC" id="1.1.1.-" evidence="3"/>
<dbReference type="SUPFAM" id="SSF51735">
    <property type="entry name" value="NAD(P)-binding Rossmann-fold domains"/>
    <property type="match status" value="1"/>
</dbReference>